<evidence type="ECO:0000313" key="4">
    <source>
        <dbReference type="Proteomes" id="UP001216907"/>
    </source>
</evidence>
<dbReference type="SUPFAM" id="SSF55347">
    <property type="entry name" value="Glyceraldehyde-3-phosphate dehydrogenase-like, C-terminal domain"/>
    <property type="match status" value="1"/>
</dbReference>
<dbReference type="PANTHER" id="PTHR43708">
    <property type="entry name" value="CONSERVED EXPRESSED OXIDOREDUCTASE (EUROFUNG)"/>
    <property type="match status" value="1"/>
</dbReference>
<dbReference type="InterPro" id="IPR036291">
    <property type="entry name" value="NAD(P)-bd_dom_sf"/>
</dbReference>
<accession>A0ABT6FGZ9</accession>
<reference evidence="3 4" key="1">
    <citation type="submission" date="2023-03" db="EMBL/GenBank/DDBJ databases">
        <title>Paludisphaera mucosa sp. nov. a novel planctomycete from northern fen.</title>
        <authorList>
            <person name="Ivanova A."/>
        </authorList>
    </citation>
    <scope>NUCLEOTIDE SEQUENCE [LARGE SCALE GENOMIC DNA]</scope>
    <source>
        <strain evidence="3 4">Pla2</strain>
    </source>
</reference>
<dbReference type="Gene3D" id="3.40.50.720">
    <property type="entry name" value="NAD(P)-binding Rossmann-like Domain"/>
    <property type="match status" value="1"/>
</dbReference>
<dbReference type="RefSeq" id="WP_277863090.1">
    <property type="nucleotide sequence ID" value="NZ_JARRAG010000002.1"/>
</dbReference>
<evidence type="ECO:0000259" key="1">
    <source>
        <dbReference type="Pfam" id="PF01408"/>
    </source>
</evidence>
<dbReference type="Proteomes" id="UP001216907">
    <property type="component" value="Unassembled WGS sequence"/>
</dbReference>
<dbReference type="InterPro" id="IPR055170">
    <property type="entry name" value="GFO_IDH_MocA-like_dom"/>
</dbReference>
<keyword evidence="4" id="KW-1185">Reference proteome</keyword>
<dbReference type="InterPro" id="IPR051317">
    <property type="entry name" value="Gfo/Idh/MocA_oxidoreduct"/>
</dbReference>
<sequence>MKRSKLRVGMVGGGGANSFFGAPHRRAILMDNTSELAAGALRSKPAEAIAAAEELFFARGYPDWKALVAGEAALPGGERIDYLTIVTPNDAHVGPAEAAANAGIPVLCEKPLTTNLDEARRLHAAVQAEGVPFVVAHTYTGYPMVMFARQLVRDGLVGEVRKVEAWYPQGWLATRREEGGHKQASWRTDPAQAGASGCGGDIGSHAYEFVRFATGLHAVKLSARMKSIVPGRALDDDFTVLAELNNGAIATVTASQITIGAENDNGFRVIGTAGTLQWRHTHFAQLEHFVADRPVAVYRAGVDYGYMPASIRPYLRMPCGHPEGFHEALANLHRTLEWTIRGRRGEDVPKPFDHPGIVDGVAVMAFLDAAVASAREDGAWVDVPFSG</sequence>
<evidence type="ECO:0000313" key="3">
    <source>
        <dbReference type="EMBL" id="MDG3006799.1"/>
    </source>
</evidence>
<feature type="domain" description="Gfo/Idh/MocA-like oxidoreductase N-terminal" evidence="1">
    <location>
        <begin position="6"/>
        <end position="137"/>
    </location>
</feature>
<dbReference type="EMBL" id="JARRAG010000002">
    <property type="protein sequence ID" value="MDG3006799.1"/>
    <property type="molecule type" value="Genomic_DNA"/>
</dbReference>
<gene>
    <name evidence="3" type="ORF">PZE19_23765</name>
</gene>
<evidence type="ECO:0000259" key="2">
    <source>
        <dbReference type="Pfam" id="PF22725"/>
    </source>
</evidence>
<proteinExistence type="predicted"/>
<dbReference type="Pfam" id="PF22725">
    <property type="entry name" value="GFO_IDH_MocA_C3"/>
    <property type="match status" value="1"/>
</dbReference>
<dbReference type="PANTHER" id="PTHR43708:SF3">
    <property type="entry name" value="OXIDOREDUCTASE"/>
    <property type="match status" value="1"/>
</dbReference>
<dbReference type="InterPro" id="IPR000683">
    <property type="entry name" value="Gfo/Idh/MocA-like_OxRdtase_N"/>
</dbReference>
<comment type="caution">
    <text evidence="3">The sequence shown here is derived from an EMBL/GenBank/DDBJ whole genome shotgun (WGS) entry which is preliminary data.</text>
</comment>
<protein>
    <submittedName>
        <fullName evidence="3">Gfo/Idh/MocA family oxidoreductase</fullName>
    </submittedName>
</protein>
<organism evidence="3 4">
    <name type="scientific">Paludisphaera mucosa</name>
    <dbReference type="NCBI Taxonomy" id="3030827"/>
    <lineage>
        <taxon>Bacteria</taxon>
        <taxon>Pseudomonadati</taxon>
        <taxon>Planctomycetota</taxon>
        <taxon>Planctomycetia</taxon>
        <taxon>Isosphaerales</taxon>
        <taxon>Isosphaeraceae</taxon>
        <taxon>Paludisphaera</taxon>
    </lineage>
</organism>
<dbReference type="Pfam" id="PF01408">
    <property type="entry name" value="GFO_IDH_MocA"/>
    <property type="match status" value="1"/>
</dbReference>
<dbReference type="Gene3D" id="3.30.360.10">
    <property type="entry name" value="Dihydrodipicolinate Reductase, domain 2"/>
    <property type="match status" value="1"/>
</dbReference>
<name>A0ABT6FGZ9_9BACT</name>
<feature type="domain" description="GFO/IDH/MocA-like oxidoreductase" evidence="2">
    <location>
        <begin position="148"/>
        <end position="276"/>
    </location>
</feature>
<dbReference type="SUPFAM" id="SSF51735">
    <property type="entry name" value="NAD(P)-binding Rossmann-fold domains"/>
    <property type="match status" value="1"/>
</dbReference>